<dbReference type="Pfam" id="PF00135">
    <property type="entry name" value="COesterase"/>
    <property type="match status" value="1"/>
</dbReference>
<feature type="transmembrane region" description="Helical" evidence="3">
    <location>
        <begin position="331"/>
        <end position="351"/>
    </location>
</feature>
<evidence type="ECO:0000259" key="4">
    <source>
        <dbReference type="Pfam" id="PF00135"/>
    </source>
</evidence>
<dbReference type="InterPro" id="IPR002018">
    <property type="entry name" value="CarbesteraseB"/>
</dbReference>
<feature type="region of interest" description="Disordered" evidence="2">
    <location>
        <begin position="278"/>
        <end position="313"/>
    </location>
</feature>
<gene>
    <name evidence="5" type="primary">101888473</name>
    <name evidence="7 8" type="synonym">LOC101888473</name>
</gene>
<organism evidence="5">
    <name type="scientific">Musca domestica</name>
    <name type="common">House fly</name>
    <dbReference type="NCBI Taxonomy" id="7370"/>
    <lineage>
        <taxon>Eukaryota</taxon>
        <taxon>Metazoa</taxon>
        <taxon>Ecdysozoa</taxon>
        <taxon>Arthropoda</taxon>
        <taxon>Hexapoda</taxon>
        <taxon>Insecta</taxon>
        <taxon>Pterygota</taxon>
        <taxon>Neoptera</taxon>
        <taxon>Endopterygota</taxon>
        <taxon>Diptera</taxon>
        <taxon>Brachycera</taxon>
        <taxon>Muscomorpha</taxon>
        <taxon>Muscoidea</taxon>
        <taxon>Muscidae</taxon>
        <taxon>Musca</taxon>
    </lineage>
</organism>
<reference evidence="7 8" key="2">
    <citation type="submission" date="2025-04" db="UniProtKB">
        <authorList>
            <consortium name="RefSeq"/>
        </authorList>
    </citation>
    <scope>IDENTIFICATION</scope>
    <source>
        <strain evidence="7 8">Aabys</strain>
    </source>
</reference>
<sequence length="849" mass="93375">MGEQEEKEIPQSENSTQPEVAEAEPKETDKMLEKKDDKPSAEDTKSKNGSKPTTPTATEKTEKKTPAGSPTSEKKKEEIIDIPEEENNDEATKTNGAGGEGDERKMSGEEREVKPKKIPIGGLKLPGFFVKNKPKGEGDGAEGELLEKEPKEEEAKTAEEKTSKKEEKPGKNFGQRLRSFFVRKPAAEKQAKQAASNEADNKSEATAEAAAAEDGEPADNPPKKRGLLNAIKLPIANMVPKKKSDDDVELGMGKAGLASMETLDDSLKDQDVVDKAAVTKNGNDDVGKLKKSPSGEIKQASSDEKSPDGDEEQPISFCQRLRSYKCSVDDALIALGILLFVLLIAVIGYVLSHEGQTSPPIREGRFMDAVTGCGMVEGLKEDGAFAFRGIPYAVPPVGDRRWRPAQTIESINDCWNGTLKAHNTSEVCTQILGNGTVVGDEDCLYLDVVTPHVRYENPLPVVVMIGAETLMGPSPGIVRPTARFSRSHDVIFVRPNFRLGPFGFLALEMLTKDTYPHTSGNYALSDIIAALNWIHLNIRHFGGDPKSVTLLGHRAGATLVSALITSKKAEGLFTRAWISSASAILPGKPLSESEKKNEELAQALDCKDVACMRNVEAEKLWDAIPDTWLHFPADIPAAEENTTAHHEWLVLDGDILKEHPAESWKKEHVGKPLLVMGTTAHESHTESLHKRFGNWTAEEIRSFLENSKIGALNLTDEAIQRYNATNYRALVAMITDIRTVCPLLINARLQPSVPFYVVSQGEGEEQLATVDADIQAILGRYEPHTVEQRRFVSSMQQLFYYYVAHGNVPSYDPRRRVIDVGQDPLSQEDHANCNFWISNDIVPRYARVD</sequence>
<dbReference type="OrthoDB" id="408631at2759"/>
<name>A0A1I8M356_MUSDO</name>
<feature type="compositionally biased region" description="Basic and acidic residues" evidence="2">
    <location>
        <begin position="23"/>
        <end position="46"/>
    </location>
</feature>
<proteinExistence type="predicted"/>
<feature type="domain" description="Carboxylesterase type B" evidence="4">
    <location>
        <begin position="371"/>
        <end position="758"/>
    </location>
</feature>
<feature type="compositionally biased region" description="Basic and acidic residues" evidence="2">
    <location>
        <begin position="101"/>
        <end position="115"/>
    </location>
</feature>
<keyword evidence="1" id="KW-0325">Glycoprotein</keyword>
<keyword evidence="3" id="KW-0812">Transmembrane</keyword>
<dbReference type="Proteomes" id="UP001652621">
    <property type="component" value="Unplaced"/>
</dbReference>
<evidence type="ECO:0000313" key="5">
    <source>
        <dbReference type="EnsemblMetazoa" id="MDOA000770-PB"/>
    </source>
</evidence>
<dbReference type="PANTHER" id="PTHR11559">
    <property type="entry name" value="CARBOXYLESTERASE"/>
    <property type="match status" value="1"/>
</dbReference>
<feature type="compositionally biased region" description="Acidic residues" evidence="2">
    <location>
        <begin position="80"/>
        <end position="89"/>
    </location>
</feature>
<dbReference type="InterPro" id="IPR050309">
    <property type="entry name" value="Type-B_Carboxylest/Lipase"/>
</dbReference>
<dbReference type="EnsemblMetazoa" id="MDOA000770-RB">
    <property type="protein sequence ID" value="MDOA000770-PB"/>
    <property type="gene ID" value="MDOA000770"/>
</dbReference>
<evidence type="ECO:0000313" key="7">
    <source>
        <dbReference type="RefSeq" id="XP_011291389.1"/>
    </source>
</evidence>
<dbReference type="KEGG" id="mde:101888473"/>
<dbReference type="PROSITE" id="PS00941">
    <property type="entry name" value="CARBOXYLESTERASE_B_2"/>
    <property type="match status" value="1"/>
</dbReference>
<dbReference type="RefSeq" id="XP_011291390.1">
    <property type="nucleotide sequence ID" value="XM_011293088.2"/>
</dbReference>
<reference evidence="5" key="1">
    <citation type="submission" date="2020-05" db="UniProtKB">
        <authorList>
            <consortium name="EnsemblMetazoa"/>
        </authorList>
    </citation>
    <scope>IDENTIFICATION</scope>
    <source>
        <strain evidence="5">Aabys</strain>
    </source>
</reference>
<evidence type="ECO:0000313" key="8">
    <source>
        <dbReference type="RefSeq" id="XP_011291390.1"/>
    </source>
</evidence>
<dbReference type="InterPro" id="IPR019819">
    <property type="entry name" value="Carboxylesterase_B_CS"/>
</dbReference>
<dbReference type="VEuPathDB" id="VectorBase:MDOMA2_009691"/>
<feature type="region of interest" description="Disordered" evidence="2">
    <location>
        <begin position="1"/>
        <end position="226"/>
    </location>
</feature>
<feature type="compositionally biased region" description="Basic and acidic residues" evidence="2">
    <location>
        <begin position="145"/>
        <end position="170"/>
    </location>
</feature>
<protein>
    <submittedName>
        <fullName evidence="7 8">Neurotactin</fullName>
    </submittedName>
</protein>
<dbReference type="Gene3D" id="3.40.50.1820">
    <property type="entry name" value="alpha/beta hydrolase"/>
    <property type="match status" value="1"/>
</dbReference>
<dbReference type="RefSeq" id="XP_011291389.1">
    <property type="nucleotide sequence ID" value="XM_011293087.2"/>
</dbReference>
<dbReference type="EnsemblMetazoa" id="MDOA000770-RC">
    <property type="protein sequence ID" value="MDOA000770-PC"/>
    <property type="gene ID" value="MDOA000770"/>
</dbReference>
<evidence type="ECO:0000256" key="2">
    <source>
        <dbReference type="SAM" id="MobiDB-lite"/>
    </source>
</evidence>
<keyword evidence="3" id="KW-0472">Membrane</keyword>
<dbReference type="FunFam" id="3.40.50.1820:FF:000295">
    <property type="entry name" value="neurotactin"/>
    <property type="match status" value="1"/>
</dbReference>
<dbReference type="InterPro" id="IPR029058">
    <property type="entry name" value="AB_hydrolase_fold"/>
</dbReference>
<dbReference type="SUPFAM" id="SSF53474">
    <property type="entry name" value="alpha/beta-Hydrolases"/>
    <property type="match status" value="1"/>
</dbReference>
<keyword evidence="6" id="KW-1185">Reference proteome</keyword>
<evidence type="ECO:0000313" key="6">
    <source>
        <dbReference type="Proteomes" id="UP001652621"/>
    </source>
</evidence>
<keyword evidence="3" id="KW-1133">Transmembrane helix</keyword>
<evidence type="ECO:0000256" key="1">
    <source>
        <dbReference type="ARBA" id="ARBA00023180"/>
    </source>
</evidence>
<dbReference type="eggNOG" id="KOG1516">
    <property type="taxonomic scope" value="Eukaryota"/>
</dbReference>
<evidence type="ECO:0000256" key="3">
    <source>
        <dbReference type="SAM" id="Phobius"/>
    </source>
</evidence>
<accession>A0A1I8M356</accession>
<dbReference type="VEuPathDB" id="VectorBase:MDOA000770"/>
<dbReference type="AlphaFoldDB" id="A0A1I8M356"/>